<dbReference type="EMBL" id="AP023354">
    <property type="protein sequence ID" value="BCJ30767.1"/>
    <property type="molecule type" value="Genomic_DNA"/>
</dbReference>
<protein>
    <submittedName>
        <fullName evidence="6">(2Fe-2S)-binding protein</fullName>
    </submittedName>
</protein>
<gene>
    <name evidence="6" type="ORF">Asera_48750</name>
</gene>
<dbReference type="InterPro" id="IPR017941">
    <property type="entry name" value="Rieske_2Fe-2S"/>
</dbReference>
<evidence type="ECO:0000313" key="6">
    <source>
        <dbReference type="EMBL" id="BCJ30767.1"/>
    </source>
</evidence>
<dbReference type="PANTHER" id="PTHR21496">
    <property type="entry name" value="FERREDOXIN-RELATED"/>
    <property type="match status" value="1"/>
</dbReference>
<organism evidence="6 7">
    <name type="scientific">Actinocatenispora sera</name>
    <dbReference type="NCBI Taxonomy" id="390989"/>
    <lineage>
        <taxon>Bacteria</taxon>
        <taxon>Bacillati</taxon>
        <taxon>Actinomycetota</taxon>
        <taxon>Actinomycetes</taxon>
        <taxon>Micromonosporales</taxon>
        <taxon>Micromonosporaceae</taxon>
        <taxon>Actinocatenispora</taxon>
    </lineage>
</organism>
<proteinExistence type="predicted"/>
<dbReference type="GO" id="GO:0004497">
    <property type="term" value="F:monooxygenase activity"/>
    <property type="evidence" value="ECO:0007669"/>
    <property type="project" value="UniProtKB-ARBA"/>
</dbReference>
<dbReference type="Proteomes" id="UP000680750">
    <property type="component" value="Chromosome"/>
</dbReference>
<dbReference type="GO" id="GO:0016705">
    <property type="term" value="F:oxidoreductase activity, acting on paired donors, with incorporation or reduction of molecular oxygen"/>
    <property type="evidence" value="ECO:0007669"/>
    <property type="project" value="UniProtKB-ARBA"/>
</dbReference>
<dbReference type="Pfam" id="PF00355">
    <property type="entry name" value="Rieske"/>
    <property type="match status" value="1"/>
</dbReference>
<dbReference type="SUPFAM" id="SSF50022">
    <property type="entry name" value="ISP domain"/>
    <property type="match status" value="1"/>
</dbReference>
<evidence type="ECO:0000256" key="3">
    <source>
        <dbReference type="ARBA" id="ARBA00023004"/>
    </source>
</evidence>
<keyword evidence="2" id="KW-0479">Metal-binding</keyword>
<dbReference type="GO" id="GO:0051537">
    <property type="term" value="F:2 iron, 2 sulfur cluster binding"/>
    <property type="evidence" value="ECO:0007669"/>
    <property type="project" value="UniProtKB-KW"/>
</dbReference>
<evidence type="ECO:0000256" key="2">
    <source>
        <dbReference type="ARBA" id="ARBA00022723"/>
    </source>
</evidence>
<dbReference type="InterPro" id="IPR036922">
    <property type="entry name" value="Rieske_2Fe-2S_sf"/>
</dbReference>
<sequence>MPEMADFLRICGLDEIEKGTAVHVDIDDEPIAVVHTDNGEVYAIRDVCSHAEVPLSEGEIEGCTLECWLHGSRFDLRTGAPTGLPATEPVPVYPVEIRDDDIYVCPEPKK</sequence>
<reference evidence="6" key="1">
    <citation type="submission" date="2020-08" db="EMBL/GenBank/DDBJ databases">
        <title>Whole genome shotgun sequence of Actinocatenispora sera NBRC 101916.</title>
        <authorList>
            <person name="Komaki H."/>
            <person name="Tamura T."/>
        </authorList>
    </citation>
    <scope>NUCLEOTIDE SEQUENCE</scope>
    <source>
        <strain evidence="6">NBRC 101916</strain>
    </source>
</reference>
<dbReference type="PROSITE" id="PS51296">
    <property type="entry name" value="RIESKE"/>
    <property type="match status" value="1"/>
</dbReference>
<dbReference type="PANTHER" id="PTHR21496:SF23">
    <property type="entry name" value="3-PHENYLPROPIONATE_CINNAMIC ACID DIOXYGENASE FERREDOXIN SUBUNIT"/>
    <property type="match status" value="1"/>
</dbReference>
<keyword evidence="7" id="KW-1185">Reference proteome</keyword>
<dbReference type="AlphaFoldDB" id="A0A810L6A4"/>
<evidence type="ECO:0000259" key="5">
    <source>
        <dbReference type="PROSITE" id="PS51296"/>
    </source>
</evidence>
<keyword evidence="3" id="KW-0408">Iron</keyword>
<keyword evidence="4" id="KW-0411">Iron-sulfur</keyword>
<dbReference type="KEGG" id="aser:Asera_48750"/>
<dbReference type="Gene3D" id="2.102.10.10">
    <property type="entry name" value="Rieske [2Fe-2S] iron-sulphur domain"/>
    <property type="match status" value="1"/>
</dbReference>
<evidence type="ECO:0000256" key="1">
    <source>
        <dbReference type="ARBA" id="ARBA00022714"/>
    </source>
</evidence>
<dbReference type="GO" id="GO:0046872">
    <property type="term" value="F:metal ion binding"/>
    <property type="evidence" value="ECO:0007669"/>
    <property type="project" value="UniProtKB-KW"/>
</dbReference>
<keyword evidence="1" id="KW-0001">2Fe-2S</keyword>
<accession>A0A810L6A4</accession>
<feature type="domain" description="Rieske" evidence="5">
    <location>
        <begin position="8"/>
        <end position="104"/>
    </location>
</feature>
<name>A0A810L6A4_9ACTN</name>
<evidence type="ECO:0000256" key="4">
    <source>
        <dbReference type="ARBA" id="ARBA00023014"/>
    </source>
</evidence>
<evidence type="ECO:0000313" key="7">
    <source>
        <dbReference type="Proteomes" id="UP000680750"/>
    </source>
</evidence>
<dbReference type="CDD" id="cd03528">
    <property type="entry name" value="Rieske_RO_ferredoxin"/>
    <property type="match status" value="1"/>
</dbReference>